<dbReference type="Pfam" id="PF17120">
    <property type="entry name" value="zf-RING_16"/>
    <property type="match status" value="1"/>
</dbReference>
<evidence type="ECO:0000256" key="8">
    <source>
        <dbReference type="PROSITE-ProRule" id="PRU00221"/>
    </source>
</evidence>
<dbReference type="InterPro" id="IPR015943">
    <property type="entry name" value="WD40/YVTN_repeat-like_dom_sf"/>
</dbReference>
<dbReference type="GO" id="GO:0005829">
    <property type="term" value="C:cytosol"/>
    <property type="evidence" value="ECO:0007669"/>
    <property type="project" value="TreeGrafter"/>
</dbReference>
<reference evidence="11 12" key="2">
    <citation type="submission" date="2018-11" db="EMBL/GenBank/DDBJ databases">
        <authorList>
            <consortium name="Pathogen Informatics"/>
        </authorList>
    </citation>
    <scope>NUCLEOTIDE SEQUENCE [LARGE SCALE GENOMIC DNA]</scope>
</reference>
<evidence type="ECO:0000256" key="7">
    <source>
        <dbReference type="ARBA" id="ARBA00040269"/>
    </source>
</evidence>
<feature type="compositionally biased region" description="Basic and acidic residues" evidence="9">
    <location>
        <begin position="976"/>
        <end position="992"/>
    </location>
</feature>
<evidence type="ECO:0000256" key="1">
    <source>
        <dbReference type="ARBA" id="ARBA00008134"/>
    </source>
</evidence>
<dbReference type="WBParaSite" id="TASK_0000558601-mRNA-1">
    <property type="protein sequence ID" value="TASK_0000558601-mRNA-1"/>
    <property type="gene ID" value="TASK_0000558601"/>
</dbReference>
<evidence type="ECO:0000256" key="4">
    <source>
        <dbReference type="ARBA" id="ARBA00022737"/>
    </source>
</evidence>
<dbReference type="Pfam" id="PF00400">
    <property type="entry name" value="WD40"/>
    <property type="match status" value="4"/>
</dbReference>
<evidence type="ECO:0000259" key="10">
    <source>
        <dbReference type="Pfam" id="PF17120"/>
    </source>
</evidence>
<reference evidence="13" key="1">
    <citation type="submission" date="2017-02" db="UniProtKB">
        <authorList>
            <consortium name="WormBaseParasite"/>
        </authorList>
    </citation>
    <scope>IDENTIFICATION</scope>
</reference>
<dbReference type="PANTHER" id="PTHR46200:SF1">
    <property type="entry name" value="GATOR COMPLEX PROTEIN WDR24"/>
    <property type="match status" value="1"/>
</dbReference>
<dbReference type="PROSITE" id="PS00678">
    <property type="entry name" value="WD_REPEATS_1"/>
    <property type="match status" value="1"/>
</dbReference>
<dbReference type="GO" id="GO:0061700">
    <property type="term" value="C:GATOR2 complex"/>
    <property type="evidence" value="ECO:0007669"/>
    <property type="project" value="TreeGrafter"/>
</dbReference>
<evidence type="ECO:0000313" key="11">
    <source>
        <dbReference type="EMBL" id="VDK35308.1"/>
    </source>
</evidence>
<keyword evidence="4" id="KW-0677">Repeat</keyword>
<keyword evidence="12" id="KW-1185">Reference proteome</keyword>
<keyword evidence="6" id="KW-0862">Zinc</keyword>
<organism evidence="13">
    <name type="scientific">Taenia asiatica</name>
    <name type="common">Asian tapeworm</name>
    <dbReference type="NCBI Taxonomy" id="60517"/>
    <lineage>
        <taxon>Eukaryota</taxon>
        <taxon>Metazoa</taxon>
        <taxon>Spiralia</taxon>
        <taxon>Lophotrochozoa</taxon>
        <taxon>Platyhelminthes</taxon>
        <taxon>Cestoda</taxon>
        <taxon>Eucestoda</taxon>
        <taxon>Cyclophyllidea</taxon>
        <taxon>Taeniidae</taxon>
        <taxon>Taenia</taxon>
    </lineage>
</organism>
<dbReference type="InterPro" id="IPR037590">
    <property type="entry name" value="WDR24"/>
</dbReference>
<dbReference type="GO" id="GO:0016239">
    <property type="term" value="P:positive regulation of macroautophagy"/>
    <property type="evidence" value="ECO:0007669"/>
    <property type="project" value="TreeGrafter"/>
</dbReference>
<dbReference type="Proteomes" id="UP000282613">
    <property type="component" value="Unassembled WGS sequence"/>
</dbReference>
<dbReference type="InterPro" id="IPR001680">
    <property type="entry name" value="WD40_rpt"/>
</dbReference>
<dbReference type="EMBL" id="UYRS01018426">
    <property type="protein sequence ID" value="VDK35308.1"/>
    <property type="molecule type" value="Genomic_DNA"/>
</dbReference>
<dbReference type="SUPFAM" id="SSF50978">
    <property type="entry name" value="WD40 repeat-like"/>
    <property type="match status" value="2"/>
</dbReference>
<protein>
    <recommendedName>
        <fullName evidence="7">GATOR2 complex protein WDR24</fullName>
    </recommendedName>
</protein>
<dbReference type="STRING" id="60517.A0A0R3W601"/>
<keyword evidence="3" id="KW-0479">Metal-binding</keyword>
<feature type="region of interest" description="Disordered" evidence="9">
    <location>
        <begin position="844"/>
        <end position="869"/>
    </location>
</feature>
<feature type="compositionally biased region" description="Polar residues" evidence="9">
    <location>
        <begin position="847"/>
        <end position="869"/>
    </location>
</feature>
<keyword evidence="5" id="KW-0863">Zinc-finger</keyword>
<feature type="region of interest" description="Disordered" evidence="9">
    <location>
        <begin position="1"/>
        <end position="22"/>
    </location>
</feature>
<dbReference type="GO" id="GO:0005774">
    <property type="term" value="C:vacuolar membrane"/>
    <property type="evidence" value="ECO:0007669"/>
    <property type="project" value="TreeGrafter"/>
</dbReference>
<evidence type="ECO:0000256" key="3">
    <source>
        <dbReference type="ARBA" id="ARBA00022723"/>
    </source>
</evidence>
<dbReference type="InterPro" id="IPR019775">
    <property type="entry name" value="WD40_repeat_CS"/>
</dbReference>
<feature type="repeat" description="WD" evidence="8">
    <location>
        <begin position="196"/>
        <end position="238"/>
    </location>
</feature>
<sequence length="1372" mass="148909">MNGGEVTRSSREPSGQGDGEKRIGMAIEDEEVKMEAFHETEVTDDGGGGGEIADLLVMRRRGAVSRRTWVFDAGDPLACVAISSFYPLIAIAGRNLLQVLRVDGDRFISVHRMTNLQRNISSTTTVNTSRSTSSSGAMSASSSTNTTTTTHFQPPRSYAINDVAWSDSKSVLATCSNAGDLIIWDLSRGITQSVCFVGHSRSVHRIHFNPNAPNEIISASHDGTVKLFDVRDQSCRQIFHVRTTAPSPVRDVVYCPREGHTLAAAFENGLVCIWDTRNDSRPARCFQAHNAVTASIDWHPMWNSSDRNWLATAGGRDNTIKVWDLNKTLPMTVYSLRTKNTGNIRWRVGEFADPLLEDPNANHMNDMQRRREVSGQATTIRLHLRRSIKSGNFRIHDSHKLECKAQTHRDESIAIHSQHLKEIASSDSDEWVEAGNSDTGEWITGVEDPGSPGDCTTTSYHQQVGNFASSSSSSVVCHFCLMECLHFNFFVLNRHTYPLLAIALTTGFAGGSCHLAFIKAGAEVGTHQPVFLPTVAISLCPLERLHTTQLISSCSLSLDLSIHLWELNRPYIPYITFEGHSQTISGIAWSTEPNSFYSVGRDGLLVRHYVGDGLQTVCEANAVALALNCRGPLAHALGGEPGQRVLGGKAMKHTSSVTTTTTTRGQHVSLAQRVTPSNMVETTATTTATRTPHQLLVARRHLLPPNTVLLQDDREEAVSLAGSETPANIIPADVFIAQSQSELFVANFLLEKPTEQTAPISSLLLPDTFIYLAKHYRISGSSIEEVCNHNAAVARHVNQDFLSQFWLTLKLFLGHSWQSSPPPAATKVSARPGSKLRRGEFKRDMCSRTSIPRSQQPSRHFTLTGGATSRSSGVCVLDFISSSNAPETNAERGGVTYSHFLKLKKASTDTTVLESETPKDSSIAAVAGSSSTNSGSTAPPPQSAPPHHHQQQTPSSVPGTGSLGRSVNFLFADNGGVDRDATGGGGDLRRSDGTSSRTIPFLSFNSLPAEADTFFEETVPAASVMMMAPEVERQQQLFNVRKISLPESNRKLEMKSTPEESATCHRPHEFRDTSALDKRRPSARLDLTSATDCVEAVDPSIVANLTRPLDFTHLVGAWLLELIEAGHVQSVCTALLIFGTERTRINEWASEKQIETWFSAYLDVLVRFRLWSVSTRIIKHCGGSQGEVPVSPVAGSGIVSTPTTPNIPAATATATAATSCSAESTQQHLVPKKRSSSLKPGFIALPLARHIAILNQTGTSVSVRCGKCSKPLQRSAASVTASISGGGSAPSATPHAAWACGRHPSAETALSTCAVCHMTVRGIYLWCIGCSHGGHLDHIREWITRRAECPAGCGHYCEYGKLDKNLYLQISA</sequence>
<feature type="repeat" description="WD" evidence="8">
    <location>
        <begin position="286"/>
        <end position="333"/>
    </location>
</feature>
<dbReference type="PROSITE" id="PS50294">
    <property type="entry name" value="WD_REPEATS_REGION"/>
    <property type="match status" value="1"/>
</dbReference>
<feature type="compositionally biased region" description="Low complexity" evidence="9">
    <location>
        <begin position="924"/>
        <end position="937"/>
    </location>
</feature>
<proteinExistence type="inferred from homology"/>
<dbReference type="OrthoDB" id="60955at2759"/>
<accession>A0A0R3W601</accession>
<dbReference type="GO" id="GO:1904263">
    <property type="term" value="P:positive regulation of TORC1 signaling"/>
    <property type="evidence" value="ECO:0007669"/>
    <property type="project" value="TreeGrafter"/>
</dbReference>
<evidence type="ECO:0000256" key="9">
    <source>
        <dbReference type="SAM" id="MobiDB-lite"/>
    </source>
</evidence>
<name>A0A0R3W601_TAEAS</name>
<dbReference type="PANTHER" id="PTHR46200">
    <property type="entry name" value="GATOR COMPLEX PROTEIN WDR24"/>
    <property type="match status" value="1"/>
</dbReference>
<dbReference type="Gene3D" id="2.130.10.10">
    <property type="entry name" value="YVTN repeat-like/Quinoprotein amine dehydrogenase"/>
    <property type="match status" value="2"/>
</dbReference>
<keyword evidence="2 8" id="KW-0853">WD repeat</keyword>
<dbReference type="PROSITE" id="PS50082">
    <property type="entry name" value="WD_REPEATS_2"/>
    <property type="match status" value="2"/>
</dbReference>
<evidence type="ECO:0000313" key="13">
    <source>
        <dbReference type="WBParaSite" id="TASK_0000558601-mRNA-1"/>
    </source>
</evidence>
<feature type="compositionally biased region" description="Low complexity" evidence="9">
    <location>
        <begin position="121"/>
        <end position="150"/>
    </location>
</feature>
<dbReference type="SMART" id="SM00320">
    <property type="entry name" value="WD40"/>
    <property type="match status" value="5"/>
</dbReference>
<evidence type="ECO:0000256" key="5">
    <source>
        <dbReference type="ARBA" id="ARBA00022771"/>
    </source>
</evidence>
<comment type="similarity">
    <text evidence="1">Belongs to the WD repeat WDR24 family.</text>
</comment>
<evidence type="ECO:0000313" key="12">
    <source>
        <dbReference type="Proteomes" id="UP000282613"/>
    </source>
</evidence>
<gene>
    <name evidence="11" type="ORF">TASK_LOCUS5587</name>
</gene>
<feature type="region of interest" description="Disordered" evidence="9">
    <location>
        <begin position="1052"/>
        <end position="1075"/>
    </location>
</feature>
<dbReference type="InterPro" id="IPR049566">
    <property type="entry name" value="WDR59_RTC1-like_RING_Znf"/>
</dbReference>
<feature type="region of interest" description="Disordered" evidence="9">
    <location>
        <begin position="121"/>
        <end position="153"/>
    </location>
</feature>
<evidence type="ECO:0000256" key="2">
    <source>
        <dbReference type="ARBA" id="ARBA00022574"/>
    </source>
</evidence>
<feature type="region of interest" description="Disordered" evidence="9">
    <location>
        <begin position="909"/>
        <end position="997"/>
    </location>
</feature>
<dbReference type="GO" id="GO:0008270">
    <property type="term" value="F:zinc ion binding"/>
    <property type="evidence" value="ECO:0007669"/>
    <property type="project" value="UniProtKB-KW"/>
</dbReference>
<dbReference type="InterPro" id="IPR036322">
    <property type="entry name" value="WD40_repeat_dom_sf"/>
</dbReference>
<dbReference type="CDD" id="cd16693">
    <property type="entry name" value="mRING-H2-C3H3C2_WDR24"/>
    <property type="match status" value="1"/>
</dbReference>
<feature type="domain" description="WDR59/RTC1-like RING zinc finger" evidence="10">
    <location>
        <begin position="1310"/>
        <end position="1358"/>
    </location>
</feature>
<evidence type="ECO:0000256" key="6">
    <source>
        <dbReference type="ARBA" id="ARBA00022833"/>
    </source>
</evidence>